<reference evidence="2 3" key="1">
    <citation type="submission" date="2013-03" db="EMBL/GenBank/DDBJ databases">
        <authorList>
            <person name="Warren W."/>
            <person name="Wilson R.K."/>
        </authorList>
    </citation>
    <scope>NUCLEOTIDE SEQUENCE</scope>
</reference>
<reference evidence="2" key="2">
    <citation type="submission" date="2025-08" db="UniProtKB">
        <authorList>
            <consortium name="Ensembl"/>
        </authorList>
    </citation>
    <scope>IDENTIFICATION</scope>
</reference>
<dbReference type="Proteomes" id="UP000233100">
    <property type="component" value="Chromosome 4"/>
</dbReference>
<keyword evidence="3" id="KW-1185">Reference proteome</keyword>
<proteinExistence type="predicted"/>
<evidence type="ECO:0000313" key="2">
    <source>
        <dbReference type="Ensembl" id="ENSMFAP00000061475.1"/>
    </source>
</evidence>
<evidence type="ECO:0000256" key="1">
    <source>
        <dbReference type="SAM" id="Phobius"/>
    </source>
</evidence>
<dbReference type="Ensembl" id="ENSMFAT00000088422.1">
    <property type="protein sequence ID" value="ENSMFAP00000061475.1"/>
    <property type="gene ID" value="ENSMFAG00000065667.1"/>
</dbReference>
<accession>A0A7N9IGK0</accession>
<keyword evidence="1" id="KW-1133">Transmembrane helix</keyword>
<dbReference type="GeneTree" id="ENSGT00940000164709"/>
<dbReference type="AlphaFoldDB" id="A0A7N9IGK0"/>
<feature type="transmembrane region" description="Helical" evidence="1">
    <location>
        <begin position="42"/>
        <end position="61"/>
    </location>
</feature>
<organism evidence="2 3">
    <name type="scientific">Macaca fascicularis</name>
    <name type="common">Crab-eating macaque</name>
    <name type="synonym">Cynomolgus monkey</name>
    <dbReference type="NCBI Taxonomy" id="9541"/>
    <lineage>
        <taxon>Eukaryota</taxon>
        <taxon>Metazoa</taxon>
        <taxon>Chordata</taxon>
        <taxon>Craniata</taxon>
        <taxon>Vertebrata</taxon>
        <taxon>Euteleostomi</taxon>
        <taxon>Mammalia</taxon>
        <taxon>Eutheria</taxon>
        <taxon>Euarchontoglires</taxon>
        <taxon>Primates</taxon>
        <taxon>Haplorrhini</taxon>
        <taxon>Catarrhini</taxon>
        <taxon>Cercopithecidae</taxon>
        <taxon>Cercopithecinae</taxon>
        <taxon>Macaca</taxon>
    </lineage>
</organism>
<keyword evidence="1" id="KW-0472">Membrane</keyword>
<evidence type="ECO:0000313" key="3">
    <source>
        <dbReference type="Proteomes" id="UP000233100"/>
    </source>
</evidence>
<dbReference type="PANTHER" id="PTHR46254:SF3">
    <property type="entry name" value="SECRETED PROTEIN"/>
    <property type="match status" value="1"/>
</dbReference>
<name>A0A7N9IGK0_MACFA</name>
<dbReference type="PRINTS" id="PR02045">
    <property type="entry name" value="F138DOMAIN"/>
</dbReference>
<sequence>MQFRSCRQAGAQWCNLGPLQPPPPGFKQFSCLSLLSSWDYRCLPTCQLIFVFFFLFFFFLVEMGFHHVGQAGLKLLTSGDPPASASQSSGMTDVSHHAWPPLFNSLLTFCILLPYSQQITLLLPAQRKVKTMKLSVSLLTTKRLFTV</sequence>
<reference evidence="2" key="3">
    <citation type="submission" date="2025-09" db="UniProtKB">
        <authorList>
            <consortium name="Ensembl"/>
        </authorList>
    </citation>
    <scope>IDENTIFICATION</scope>
</reference>
<keyword evidence="1" id="KW-0812">Transmembrane</keyword>
<dbReference type="PANTHER" id="PTHR46254">
    <property type="entry name" value="PROTEIN GVQW1-RELATED"/>
    <property type="match status" value="1"/>
</dbReference>
<feature type="transmembrane region" description="Helical" evidence="1">
    <location>
        <begin position="102"/>
        <end position="123"/>
    </location>
</feature>
<protein>
    <submittedName>
        <fullName evidence="2">Uncharacterized protein</fullName>
    </submittedName>
</protein>